<sequence>MKKLIAVAFLTGINIGYAQLKDGLSVSSSLLSKNDRTGINRSGFSFQKTFPVNEKGNAILVGANYTLSAFDFEEGRQSFSTSTLERFHTATLKAGYLKIFNPKWSLMAVAEPGISSNLDGAVKFRDFSLTAYVVATMSNKDHTSFFSFGMAYDMQLGFPVGVVSYHRIVNEKWSYHLGVPSFYLNYNISKRSAIQPFAKLDWTLANISKPVLPDQEKKKNRLSHLAVIGGLGYHYRIGKSFSLFAEGGYSIFNELQIQNYKIDDNTLYDFDMKNSLYINAGIRYTLD</sequence>
<reference evidence="2 3" key="1">
    <citation type="submission" date="2020-09" db="EMBL/GenBank/DDBJ databases">
        <title>Sinomicrobium weinanense sp. nov., a halophilic bacteria isolated from saline-alkali soil.</title>
        <authorList>
            <person name="Wu P."/>
            <person name="Ren H."/>
            <person name="Mei Y."/>
            <person name="Liang Y."/>
            <person name="Chen Z."/>
        </authorList>
    </citation>
    <scope>NUCLEOTIDE SEQUENCE [LARGE SCALE GENOMIC DNA]</scope>
    <source>
        <strain evidence="2 3">FJxs</strain>
    </source>
</reference>
<keyword evidence="3" id="KW-1185">Reference proteome</keyword>
<gene>
    <name evidence="2" type="ORF">IBL28_09050</name>
</gene>
<feature type="domain" description="DUF6268" evidence="1">
    <location>
        <begin position="55"/>
        <end position="284"/>
    </location>
</feature>
<dbReference type="InterPro" id="IPR011250">
    <property type="entry name" value="OMP/PagP_B-barrel"/>
</dbReference>
<organism evidence="2 3">
    <name type="scientific">Sinomicrobium weinanense</name>
    <dbReference type="NCBI Taxonomy" id="2842200"/>
    <lineage>
        <taxon>Bacteria</taxon>
        <taxon>Pseudomonadati</taxon>
        <taxon>Bacteroidota</taxon>
        <taxon>Flavobacteriia</taxon>
        <taxon>Flavobacteriales</taxon>
        <taxon>Flavobacteriaceae</taxon>
        <taxon>Sinomicrobium</taxon>
    </lineage>
</organism>
<dbReference type="InterPro" id="IPR046235">
    <property type="entry name" value="DUF6268"/>
</dbReference>
<evidence type="ECO:0000313" key="3">
    <source>
        <dbReference type="Proteomes" id="UP000653730"/>
    </source>
</evidence>
<proteinExistence type="predicted"/>
<name>A0A926JRE2_9FLAO</name>
<dbReference type="Pfam" id="PF19783">
    <property type="entry name" value="DUF6268"/>
    <property type="match status" value="1"/>
</dbReference>
<evidence type="ECO:0000313" key="2">
    <source>
        <dbReference type="EMBL" id="MBC9796112.1"/>
    </source>
</evidence>
<dbReference type="RefSeq" id="WP_187965259.1">
    <property type="nucleotide sequence ID" value="NZ_JACVDC010000020.1"/>
</dbReference>
<accession>A0A926JRE2</accession>
<dbReference type="EMBL" id="JACVDC010000020">
    <property type="protein sequence ID" value="MBC9796112.1"/>
    <property type="molecule type" value="Genomic_DNA"/>
</dbReference>
<comment type="caution">
    <text evidence="2">The sequence shown here is derived from an EMBL/GenBank/DDBJ whole genome shotgun (WGS) entry which is preliminary data.</text>
</comment>
<evidence type="ECO:0000259" key="1">
    <source>
        <dbReference type="Pfam" id="PF19783"/>
    </source>
</evidence>
<dbReference type="Proteomes" id="UP000653730">
    <property type="component" value="Unassembled WGS sequence"/>
</dbReference>
<dbReference type="AlphaFoldDB" id="A0A926JRE2"/>
<dbReference type="SUPFAM" id="SSF56925">
    <property type="entry name" value="OMPA-like"/>
    <property type="match status" value="1"/>
</dbReference>
<protein>
    <recommendedName>
        <fullName evidence="1">DUF6268 domain-containing protein</fullName>
    </recommendedName>
</protein>